<dbReference type="SUPFAM" id="SSF51197">
    <property type="entry name" value="Clavaminate synthase-like"/>
    <property type="match status" value="1"/>
</dbReference>
<dbReference type="Pfam" id="PF13621">
    <property type="entry name" value="Cupin_8"/>
    <property type="match status" value="1"/>
</dbReference>
<protein>
    <submittedName>
        <fullName evidence="2">Cupin-like domain-containing protein</fullName>
    </submittedName>
</protein>
<feature type="domain" description="JmjC" evidence="1">
    <location>
        <begin position="80"/>
        <end position="255"/>
    </location>
</feature>
<dbReference type="Proteomes" id="UP000198916">
    <property type="component" value="Unassembled WGS sequence"/>
</dbReference>
<dbReference type="InterPro" id="IPR041667">
    <property type="entry name" value="Cupin_8"/>
</dbReference>
<keyword evidence="3" id="KW-1185">Reference proteome</keyword>
<dbReference type="STRING" id="332977.SAMN05421740_108146"/>
<gene>
    <name evidence="2" type="ORF">SAMN05421740_108146</name>
</gene>
<organism evidence="2 3">
    <name type="scientific">Parapedobacter koreensis</name>
    <dbReference type="NCBI Taxonomy" id="332977"/>
    <lineage>
        <taxon>Bacteria</taxon>
        <taxon>Pseudomonadati</taxon>
        <taxon>Bacteroidota</taxon>
        <taxon>Sphingobacteriia</taxon>
        <taxon>Sphingobacteriales</taxon>
        <taxon>Sphingobacteriaceae</taxon>
        <taxon>Parapedobacter</taxon>
    </lineage>
</organism>
<evidence type="ECO:0000313" key="2">
    <source>
        <dbReference type="EMBL" id="SEL68774.1"/>
    </source>
</evidence>
<dbReference type="PROSITE" id="PS51184">
    <property type="entry name" value="JMJC"/>
    <property type="match status" value="1"/>
</dbReference>
<proteinExistence type="predicted"/>
<dbReference type="InterPro" id="IPR003347">
    <property type="entry name" value="JmjC_dom"/>
</dbReference>
<evidence type="ECO:0000313" key="3">
    <source>
        <dbReference type="Proteomes" id="UP000198916"/>
    </source>
</evidence>
<dbReference type="AlphaFoldDB" id="A0A1H7SAL5"/>
<dbReference type="PANTHER" id="PTHR12461:SF105">
    <property type="entry name" value="HYPOXIA-INDUCIBLE FACTOR 1-ALPHA INHIBITOR"/>
    <property type="match status" value="1"/>
</dbReference>
<dbReference type="EMBL" id="FNZR01000008">
    <property type="protein sequence ID" value="SEL68774.1"/>
    <property type="molecule type" value="Genomic_DNA"/>
</dbReference>
<accession>A0A1H7SAL5</accession>
<dbReference type="RefSeq" id="WP_177181206.1">
    <property type="nucleotide sequence ID" value="NZ_FNZR01000008.1"/>
</dbReference>
<evidence type="ECO:0000259" key="1">
    <source>
        <dbReference type="PROSITE" id="PS51184"/>
    </source>
</evidence>
<dbReference type="PANTHER" id="PTHR12461">
    <property type="entry name" value="HYPOXIA-INDUCIBLE FACTOR 1 ALPHA INHIBITOR-RELATED"/>
    <property type="match status" value="1"/>
</dbReference>
<dbReference type="Gene3D" id="2.60.120.650">
    <property type="entry name" value="Cupin"/>
    <property type="match status" value="1"/>
</dbReference>
<name>A0A1H7SAL5_9SPHI</name>
<reference evidence="3" key="1">
    <citation type="submission" date="2016-10" db="EMBL/GenBank/DDBJ databases">
        <authorList>
            <person name="Varghese N."/>
            <person name="Submissions S."/>
        </authorList>
    </citation>
    <scope>NUCLEOTIDE SEQUENCE [LARGE SCALE GENOMIC DNA]</scope>
    <source>
        <strain evidence="3">Jip14</strain>
    </source>
</reference>
<sequence>MATLNLQPLERLSSIGKDAFINRYYRPQRPVLIEGLTDTWNSKWTFEHIKSLAGDQIVPLYDNKPAQGKQSVYDPVTQMRFGDYIDLLQTTPTDLRIFFYTLKDHCPQLLEDFDYPEIGLKFFKRLPALFFGGGESKVFAHYDIDLPDNLHIHFEGNKRVMLFGPDQSRYLYKVPFSIHNIDKIDMDNPDFQRYPALRHVRGFEVYMKHGDALYMPSGWWHYITYLDGGFSMTLRALPRTPRRVAGMLYNVFVMRLIDNTMRKIRGQKWLDFKEEWAYQRTQRLVKKAATSSLPFEG</sequence>